<feature type="binding site" evidence="3">
    <location>
        <position position="448"/>
    </location>
    <ligand>
        <name>substrate</name>
    </ligand>
</feature>
<feature type="binding site" evidence="3">
    <location>
        <position position="100"/>
    </location>
    <ligand>
        <name>substrate</name>
    </ligand>
</feature>
<dbReference type="AlphaFoldDB" id="A0A4Q0YGA2"/>
<dbReference type="Pfam" id="PF00128">
    <property type="entry name" value="Alpha-amylase"/>
    <property type="match status" value="1"/>
</dbReference>
<feature type="binding site" evidence="3">
    <location>
        <position position="138"/>
    </location>
    <ligand>
        <name>substrate</name>
    </ligand>
</feature>
<gene>
    <name evidence="5" type="ORF">CRV08_02675</name>
</gene>
<dbReference type="Gene3D" id="2.60.40.1180">
    <property type="entry name" value="Golgi alpha-mannosidase II"/>
    <property type="match status" value="1"/>
</dbReference>
<dbReference type="SMART" id="SM00642">
    <property type="entry name" value="Aamy"/>
    <property type="match status" value="1"/>
</dbReference>
<dbReference type="InterPro" id="IPR033746">
    <property type="entry name" value="GGa_phosphorylase"/>
</dbReference>
<dbReference type="RefSeq" id="WP_128978806.1">
    <property type="nucleotide sequence ID" value="NZ_PDKJ01000002.1"/>
</dbReference>
<protein>
    <submittedName>
        <fullName evidence="5">Sugar phosphorylase</fullName>
    </submittedName>
</protein>
<comment type="caution">
    <text evidence="5">The sequence shown here is derived from an EMBL/GenBank/DDBJ whole genome shotgun (WGS) entry which is preliminary data.</text>
</comment>
<dbReference type="SUPFAM" id="SSF51445">
    <property type="entry name" value="(Trans)glycosidases"/>
    <property type="match status" value="1"/>
</dbReference>
<dbReference type="InterPro" id="IPR013780">
    <property type="entry name" value="Glyco_hydro_b"/>
</dbReference>
<dbReference type="PANTHER" id="PTHR38784">
    <property type="entry name" value="SUCROSE PHOSPHORYLASE"/>
    <property type="match status" value="1"/>
</dbReference>
<name>A0A4Q0YGA2_9BACT</name>
<evidence type="ECO:0000313" key="5">
    <source>
        <dbReference type="EMBL" id="RXJ69627.1"/>
    </source>
</evidence>
<feature type="binding site" evidence="3">
    <location>
        <begin position="342"/>
        <end position="343"/>
    </location>
    <ligand>
        <name>substrate</name>
    </ligand>
</feature>
<dbReference type="InterPro" id="IPR006047">
    <property type="entry name" value="GH13_cat_dom"/>
</dbReference>
<evidence type="ECO:0000259" key="4">
    <source>
        <dbReference type="SMART" id="SM00642"/>
    </source>
</evidence>
<feature type="binding site" evidence="3">
    <location>
        <begin position="232"/>
        <end position="234"/>
    </location>
    <ligand>
        <name>substrate</name>
    </ligand>
</feature>
<dbReference type="PANTHER" id="PTHR38784:SF1">
    <property type="entry name" value="SUCROSE PHOSPHORYLASE"/>
    <property type="match status" value="1"/>
</dbReference>
<dbReference type="GO" id="GO:0016757">
    <property type="term" value="F:glycosyltransferase activity"/>
    <property type="evidence" value="ECO:0007669"/>
    <property type="project" value="UniProtKB-KW"/>
</dbReference>
<dbReference type="Gene3D" id="3.90.400.10">
    <property type="entry name" value="Oligo-1,6-glucosidase, Domain 2"/>
    <property type="match status" value="1"/>
</dbReference>
<evidence type="ECO:0000256" key="2">
    <source>
        <dbReference type="ARBA" id="ARBA00022679"/>
    </source>
</evidence>
<feature type="domain" description="Glycosyl hydrolase family 13 catalytic" evidence="4">
    <location>
        <begin position="72"/>
        <end position="485"/>
    </location>
</feature>
<keyword evidence="2" id="KW-0808">Transferase</keyword>
<proteinExistence type="predicted"/>
<dbReference type="InterPro" id="IPR017853">
    <property type="entry name" value="GH"/>
</dbReference>
<evidence type="ECO:0000256" key="3">
    <source>
        <dbReference type="PIRSR" id="PIRSR003059-2"/>
    </source>
</evidence>
<evidence type="ECO:0000313" key="6">
    <source>
        <dbReference type="Proteomes" id="UP000290172"/>
    </source>
</evidence>
<dbReference type="Gene3D" id="3.20.20.80">
    <property type="entry name" value="Glycosidases"/>
    <property type="match status" value="1"/>
</dbReference>
<dbReference type="InterPro" id="IPR016377">
    <property type="entry name" value="Sucrose_GGa_phosphorylase-rel"/>
</dbReference>
<dbReference type="GO" id="GO:0005975">
    <property type="term" value="P:carbohydrate metabolic process"/>
    <property type="evidence" value="ECO:0007669"/>
    <property type="project" value="InterPro"/>
</dbReference>
<dbReference type="Proteomes" id="UP000290172">
    <property type="component" value="Unassembled WGS sequence"/>
</dbReference>
<keyword evidence="1" id="KW-0328">Glycosyltransferase</keyword>
<dbReference type="CDD" id="cd11356">
    <property type="entry name" value="AmyAc_Sucrose_phosphorylase-like_1"/>
    <property type="match status" value="1"/>
</dbReference>
<accession>A0A4Q0YGA2</accession>
<organism evidence="5 6">
    <name type="scientific">Halarcobacter ebronensis</name>
    <dbReference type="NCBI Taxonomy" id="1462615"/>
    <lineage>
        <taxon>Bacteria</taxon>
        <taxon>Pseudomonadati</taxon>
        <taxon>Campylobacterota</taxon>
        <taxon>Epsilonproteobacteria</taxon>
        <taxon>Campylobacterales</taxon>
        <taxon>Arcobacteraceae</taxon>
        <taxon>Halarcobacter</taxon>
    </lineage>
</organism>
<dbReference type="PIRSF" id="PIRSF003059">
    <property type="entry name" value="Sucrose_phosphorylase"/>
    <property type="match status" value="1"/>
</dbReference>
<dbReference type="InterPro" id="IPR045857">
    <property type="entry name" value="O16G_dom_2"/>
</dbReference>
<reference evidence="5 6" key="1">
    <citation type="submission" date="2017-10" db="EMBL/GenBank/DDBJ databases">
        <title>Genomics of the genus Arcobacter.</title>
        <authorList>
            <person name="Perez-Cataluna A."/>
            <person name="Figueras M.J."/>
        </authorList>
    </citation>
    <scope>NUCLEOTIDE SEQUENCE [LARGE SCALE GENOMIC DNA]</scope>
    <source>
        <strain evidence="5 6">CECT 8993</strain>
    </source>
</reference>
<evidence type="ECO:0000256" key="1">
    <source>
        <dbReference type="ARBA" id="ARBA00022676"/>
    </source>
</evidence>
<sequence length="579" mass="66427">MKHISDSEHTINKRINKLYPPEIAERAVNSIIDLIFKYKQRIISKEYHLSEKDIILITYGDQVNRHHEASLQTLKEFMDKHLKGVINSIHILPFYPSSSDDGFSVVSYNAVDPRMGSWREIEQIAGDYRLMVDGVINHVSQFSDWFKAYLANDRYFQDYFIEVDPSIDLSMVTRPRATPLLSEFTDEQGKIRHIWTTFSKDQVDLNYKSHRVLRNVLDSLFYYIEKGATLIRFDAIAFIWKELGTTCVHLPQTHELIQLMREVLHEVAPEVIIITETNVPHHENVSYFGSGADEAQMVYNFALPPLLVHSILTGNTRTLTSWAKTLTLPSNKVCFFNFTASHDGIGLRPVKDILSDEEVVNLVERVKGHGGLVSYRAEADGSQSPYELNCSYIDALSDPNEEDTIRFKRMLLAQATVLVMPGVPGIYFHSLVGSRNYHEGVKHSGINRAINREKYNMDWLEEELSTQGTLAKRMLDSYKRLISIRINEEAFNPFGKFEFLDLDDRIFAIDQQCCGDVERVVALHNFSEEVVTCILPENIKGSLSDILTSNCTIANSEAFKDRREITLEPYQIMWLKGKI</sequence>
<dbReference type="EMBL" id="PDKJ01000002">
    <property type="protein sequence ID" value="RXJ69627.1"/>
    <property type="molecule type" value="Genomic_DNA"/>
</dbReference>